<dbReference type="Gene3D" id="3.40.50.1820">
    <property type="entry name" value="alpha/beta hydrolase"/>
    <property type="match status" value="1"/>
</dbReference>
<feature type="active site" description="Charge relay system" evidence="3">
    <location>
        <position position="308"/>
    </location>
</feature>
<evidence type="ECO:0000256" key="2">
    <source>
        <dbReference type="ARBA" id="ARBA00022801"/>
    </source>
</evidence>
<feature type="domain" description="Carboxylesterase type B" evidence="5">
    <location>
        <begin position="353"/>
        <end position="475"/>
    </location>
</feature>
<dbReference type="EC" id="3.1.1.-" evidence="4"/>
<reference evidence="6" key="1">
    <citation type="submission" date="2022-12" db="EMBL/GenBank/DDBJ databases">
        <title>NDM-1 containing novel ST 2018 Pseudenterobacter timonensis.</title>
        <authorList>
            <person name="Halder G."/>
            <person name="Mandal S."/>
            <person name="Dutta S."/>
        </authorList>
    </citation>
    <scope>NUCLEOTIDE SEQUENCE</scope>
    <source>
        <strain evidence="6">CNCI147</strain>
    </source>
</reference>
<evidence type="ECO:0000256" key="1">
    <source>
        <dbReference type="ARBA" id="ARBA00005964"/>
    </source>
</evidence>
<evidence type="ECO:0000256" key="3">
    <source>
        <dbReference type="PIRSR" id="PIRSR600997-1"/>
    </source>
</evidence>
<dbReference type="InterPro" id="IPR019819">
    <property type="entry name" value="Carboxylesterase_B_CS"/>
</dbReference>
<name>A0AAE4DMV3_9ENTR</name>
<keyword evidence="2 4" id="KW-0378">Hydrolase</keyword>
<dbReference type="InterPro" id="IPR000997">
    <property type="entry name" value="Cholinesterase"/>
</dbReference>
<comment type="similarity">
    <text evidence="1 4">Belongs to the type-B carboxylesterase/lipase family.</text>
</comment>
<feature type="active site" description="Charge relay system" evidence="3">
    <location>
        <position position="400"/>
    </location>
</feature>
<comment type="caution">
    <text evidence="6">The sequence shown here is derived from an EMBL/GenBank/DDBJ whole genome shotgun (WGS) entry which is preliminary data.</text>
</comment>
<dbReference type="PROSITE" id="PS00122">
    <property type="entry name" value="CARBOXYLESTERASE_B_1"/>
    <property type="match status" value="1"/>
</dbReference>
<dbReference type="SUPFAM" id="SSF53474">
    <property type="entry name" value="alpha/beta-Hydrolases"/>
    <property type="match status" value="1"/>
</dbReference>
<dbReference type="Proteomes" id="UP001248822">
    <property type="component" value="Unassembled WGS sequence"/>
</dbReference>
<dbReference type="PRINTS" id="PR00878">
    <property type="entry name" value="CHOLNESTRASE"/>
</dbReference>
<dbReference type="PROSITE" id="PS00941">
    <property type="entry name" value="CARBOXYLESTERASE_B_2"/>
    <property type="match status" value="1"/>
</dbReference>
<evidence type="ECO:0000259" key="5">
    <source>
        <dbReference type="Pfam" id="PF00135"/>
    </source>
</evidence>
<evidence type="ECO:0000313" key="7">
    <source>
        <dbReference type="Proteomes" id="UP001248822"/>
    </source>
</evidence>
<dbReference type="EMBL" id="JAQGEC010000006">
    <property type="protein sequence ID" value="MDR9890419.1"/>
    <property type="molecule type" value="Genomic_DNA"/>
</dbReference>
<evidence type="ECO:0000313" key="6">
    <source>
        <dbReference type="EMBL" id="MDR9890419.1"/>
    </source>
</evidence>
<dbReference type="RefSeq" id="WP_310825819.1">
    <property type="nucleotide sequence ID" value="NZ_JAQGEC010000006.1"/>
</dbReference>
<proteinExistence type="inferred from homology"/>
<gene>
    <name evidence="6" type="ORF">O7047_09265</name>
</gene>
<dbReference type="InterPro" id="IPR029058">
    <property type="entry name" value="AB_hydrolase_fold"/>
</dbReference>
<dbReference type="InterPro" id="IPR002018">
    <property type="entry name" value="CarbesteraseB"/>
</dbReference>
<accession>A0AAE4DMV3</accession>
<feature type="active site" description="Acyl-ester intermediate" evidence="3">
    <location>
        <position position="195"/>
    </location>
</feature>
<dbReference type="GO" id="GO:0004104">
    <property type="term" value="F:cholinesterase activity"/>
    <property type="evidence" value="ECO:0007669"/>
    <property type="project" value="InterPro"/>
</dbReference>
<feature type="domain" description="Carboxylesterase type B" evidence="5">
    <location>
        <begin position="7"/>
        <end position="322"/>
    </location>
</feature>
<dbReference type="Pfam" id="PF00135">
    <property type="entry name" value="COesterase"/>
    <property type="match status" value="2"/>
</dbReference>
<dbReference type="InterPro" id="IPR050309">
    <property type="entry name" value="Type-B_Carboxylest/Lipase"/>
</dbReference>
<protein>
    <recommendedName>
        <fullName evidence="4">Carboxylic ester hydrolase</fullName>
        <ecNumber evidence="4">3.1.1.-</ecNumber>
    </recommendedName>
</protein>
<dbReference type="AlphaFoldDB" id="A0AAE4DMV3"/>
<dbReference type="InterPro" id="IPR019826">
    <property type="entry name" value="Carboxylesterase_B_AS"/>
</dbReference>
<dbReference type="PANTHER" id="PTHR11559">
    <property type="entry name" value="CARBOXYLESTERASE"/>
    <property type="match status" value="1"/>
</dbReference>
<evidence type="ECO:0000256" key="4">
    <source>
        <dbReference type="RuleBase" id="RU361235"/>
    </source>
</evidence>
<sequence length="502" mass="56052">MENPRLPFVTTRHGALMGSTEEDIHVWYGIPYAAPPTGALRWRSPQPPQPWEGVRQAQVRSASSWQSGEYCRMLGGGDPGEFSEDCLYLNVWSPVNRSGPLPVMVWLHGGGFTIGAGALPPYNGKALARREMVVVTLNYRLGHLGFFAHPALEGEEERPVNNFALRDQIAALEWVRDNIAAFGGNADNVTLAGESAGARSVLSLIASPLAKGLFHKAIVQSGYTLPDTPRERALRQGEALARHFGLEQATAAQLRAIPADAFWPLTAPLNVAPTPIVGDCVLPEPMLETFFAARHHPVPVMIGSNSDEASVMAVFGIDLAGQIRKLRRERRFGLGLIRLLYPGVKGDEELGRQVCRDMAFTTMGFVVMQAQQRVGQPCWRYWFDYVAEAEHETYRHGAWHGNEVPYMFDTLGEIEPSRQYVNERDLAFASQVADYWAEFARHASPQHDALHGPARWPACRRGRDVLLRIGLNKHAGFRLENRFMRARMSLFRRVMKQHVTLD</sequence>
<organism evidence="6 7">
    <name type="scientific">Pseudenterobacter timonensis</name>
    <dbReference type="NCBI Taxonomy" id="1755099"/>
    <lineage>
        <taxon>Bacteria</taxon>
        <taxon>Pseudomonadati</taxon>
        <taxon>Pseudomonadota</taxon>
        <taxon>Gammaproteobacteria</taxon>
        <taxon>Enterobacterales</taxon>
        <taxon>Enterobacteriaceae</taxon>
        <taxon>Pseudenterobacter</taxon>
    </lineage>
</organism>